<evidence type="ECO:0000313" key="1">
    <source>
        <dbReference type="EMBL" id="CAB0008606.1"/>
    </source>
</evidence>
<organism evidence="1 2">
    <name type="scientific">Nesidiocoris tenuis</name>
    <dbReference type="NCBI Taxonomy" id="355587"/>
    <lineage>
        <taxon>Eukaryota</taxon>
        <taxon>Metazoa</taxon>
        <taxon>Ecdysozoa</taxon>
        <taxon>Arthropoda</taxon>
        <taxon>Hexapoda</taxon>
        <taxon>Insecta</taxon>
        <taxon>Pterygota</taxon>
        <taxon>Neoptera</taxon>
        <taxon>Paraneoptera</taxon>
        <taxon>Hemiptera</taxon>
        <taxon>Heteroptera</taxon>
        <taxon>Panheteroptera</taxon>
        <taxon>Cimicomorpha</taxon>
        <taxon>Miridae</taxon>
        <taxon>Dicyphina</taxon>
        <taxon>Nesidiocoris</taxon>
    </lineage>
</organism>
<accession>A0A6H5GZG5</accession>
<dbReference type="EMBL" id="CADCXU010020497">
    <property type="protein sequence ID" value="CAB0008606.1"/>
    <property type="molecule type" value="Genomic_DNA"/>
</dbReference>
<evidence type="ECO:0000313" key="2">
    <source>
        <dbReference type="Proteomes" id="UP000479000"/>
    </source>
</evidence>
<name>A0A6H5GZG5_9HEMI</name>
<dbReference type="AlphaFoldDB" id="A0A6H5GZG5"/>
<dbReference type="Proteomes" id="UP000479000">
    <property type="component" value="Unassembled WGS sequence"/>
</dbReference>
<protein>
    <submittedName>
        <fullName evidence="1">Uncharacterized protein</fullName>
    </submittedName>
</protein>
<sequence>MRLSGILAWVSNFTTGISPTCFHRIFSRRIGIWGLKRSGRRSSTVAGIALTSPHHGIQCWNIQGKEDSPKRQTVTSTVMLASKNKSGVCPLECPLLCKLMNSFS</sequence>
<keyword evidence="2" id="KW-1185">Reference proteome</keyword>
<proteinExistence type="predicted"/>
<reference evidence="1 2" key="1">
    <citation type="submission" date="2020-02" db="EMBL/GenBank/DDBJ databases">
        <authorList>
            <person name="Ferguson B K."/>
        </authorList>
    </citation>
    <scope>NUCLEOTIDE SEQUENCE [LARGE SCALE GENOMIC DNA]</scope>
</reference>
<gene>
    <name evidence="1" type="ORF">NTEN_LOCUS13852</name>
</gene>